<proteinExistence type="predicted"/>
<dbReference type="WBParaSite" id="PS1159_v2.g11980.t1">
    <property type="protein sequence ID" value="PS1159_v2.g11980.t1"/>
    <property type="gene ID" value="PS1159_v2.g11980"/>
</dbReference>
<dbReference type="Proteomes" id="UP000887580">
    <property type="component" value="Unplaced"/>
</dbReference>
<evidence type="ECO:0000313" key="1">
    <source>
        <dbReference type="Proteomes" id="UP000887580"/>
    </source>
</evidence>
<organism evidence="1 2">
    <name type="scientific">Panagrolaimus sp. PS1159</name>
    <dbReference type="NCBI Taxonomy" id="55785"/>
    <lineage>
        <taxon>Eukaryota</taxon>
        <taxon>Metazoa</taxon>
        <taxon>Ecdysozoa</taxon>
        <taxon>Nematoda</taxon>
        <taxon>Chromadorea</taxon>
        <taxon>Rhabditida</taxon>
        <taxon>Tylenchina</taxon>
        <taxon>Panagrolaimomorpha</taxon>
        <taxon>Panagrolaimoidea</taxon>
        <taxon>Panagrolaimidae</taxon>
        <taxon>Panagrolaimus</taxon>
    </lineage>
</organism>
<reference evidence="2" key="1">
    <citation type="submission" date="2022-11" db="UniProtKB">
        <authorList>
            <consortium name="WormBaseParasite"/>
        </authorList>
    </citation>
    <scope>IDENTIFICATION</scope>
</reference>
<protein>
    <submittedName>
        <fullName evidence="2">Ovule protein</fullName>
    </submittedName>
</protein>
<name>A0AC35F0R4_9BILA</name>
<sequence>MKYCIMLMESCQDSKHSTIIKLKYVKINEAVLRKKSHQRFFLTKKILNSICLYFFSCDNPTSPVSKKRDDILYRP</sequence>
<evidence type="ECO:0000313" key="2">
    <source>
        <dbReference type="WBParaSite" id="PS1159_v2.g11980.t1"/>
    </source>
</evidence>
<accession>A0AC35F0R4</accession>